<keyword evidence="4" id="KW-1185">Reference proteome</keyword>
<comment type="caution">
    <text evidence="3">The sequence shown here is derived from an EMBL/GenBank/DDBJ whole genome shotgun (WGS) entry which is preliminary data.</text>
</comment>
<name>A0ABW4VPB1_9BACT</name>
<dbReference type="InterPro" id="IPR004276">
    <property type="entry name" value="GlycoTrans_28_N"/>
</dbReference>
<dbReference type="InterPro" id="IPR002213">
    <property type="entry name" value="UDP_glucos_trans"/>
</dbReference>
<accession>A0ABW4VPB1</accession>
<dbReference type="EMBL" id="JBHUHR010000039">
    <property type="protein sequence ID" value="MFD2036029.1"/>
    <property type="molecule type" value="Genomic_DNA"/>
</dbReference>
<dbReference type="Pfam" id="PF03033">
    <property type="entry name" value="Glyco_transf_28"/>
    <property type="match status" value="1"/>
</dbReference>
<dbReference type="PANTHER" id="PTHR48050">
    <property type="entry name" value="STEROL 3-BETA-GLUCOSYLTRANSFERASE"/>
    <property type="match status" value="1"/>
</dbReference>
<dbReference type="PANTHER" id="PTHR48050:SF13">
    <property type="entry name" value="STEROL 3-BETA-GLUCOSYLTRANSFERASE UGT80A2"/>
    <property type="match status" value="1"/>
</dbReference>
<dbReference type="InterPro" id="IPR050426">
    <property type="entry name" value="Glycosyltransferase_28"/>
</dbReference>
<dbReference type="CDD" id="cd03784">
    <property type="entry name" value="GT1_Gtf-like"/>
    <property type="match status" value="1"/>
</dbReference>
<organism evidence="3 4">
    <name type="scientific">Belliella marina</name>
    <dbReference type="NCBI Taxonomy" id="1644146"/>
    <lineage>
        <taxon>Bacteria</taxon>
        <taxon>Pseudomonadati</taxon>
        <taxon>Bacteroidota</taxon>
        <taxon>Cytophagia</taxon>
        <taxon>Cytophagales</taxon>
        <taxon>Cyclobacteriaceae</taxon>
        <taxon>Belliella</taxon>
    </lineage>
</organism>
<dbReference type="SUPFAM" id="SSF53756">
    <property type="entry name" value="UDP-Glycosyltransferase/glycogen phosphorylase"/>
    <property type="match status" value="1"/>
</dbReference>
<sequence>MKILLMSIGTRGDIEPFLAIGEIFSRKNHHVIYAFPEQYCHLIPNQDRHYAFTPKFLELVEGEDGRIAMGSSVGIIKKFKSIFKLYKAGMDVNKIMVRQQFEFVKNEDPDLIVHNGKCNYPVLWGLSTRKKTVLISPIPYFIHYVEGNGHTGFNGNYNELINRLTYKIANFGLIKTISDAQKVLPKNSNKSSKNQIKEKIFSGKLIYTISPSLFVRPKNWGQNIQVLGYHERNKKIGWQPSDDIVYFTNEHSRILFLTFGSMINSNPAKTTRTILNVLTQLKTPTIINIAAGGLVELEEFKENSLLFFTKQIPYDWILGKCYGIIHHGGSGTTHSGIKNGCVSMILPHIFDQYGWNNLIAKTGLGPKGIAVNKITENNLKPQIIDLFENESYKLKSKKVAEDMQKENFEELLYESIIN</sequence>
<dbReference type="Gene3D" id="3.40.50.2000">
    <property type="entry name" value="Glycogen Phosphorylase B"/>
    <property type="match status" value="2"/>
</dbReference>
<evidence type="ECO:0000259" key="2">
    <source>
        <dbReference type="Pfam" id="PF06722"/>
    </source>
</evidence>
<gene>
    <name evidence="3" type="ORF">ACFSKL_14585</name>
</gene>
<dbReference type="InterPro" id="IPR010610">
    <property type="entry name" value="EryCIII-like_C"/>
</dbReference>
<dbReference type="Pfam" id="PF06722">
    <property type="entry name" value="EryCIII-like_C"/>
    <property type="match status" value="1"/>
</dbReference>
<reference evidence="4" key="1">
    <citation type="journal article" date="2019" name="Int. J. Syst. Evol. Microbiol.">
        <title>The Global Catalogue of Microorganisms (GCM) 10K type strain sequencing project: providing services to taxonomists for standard genome sequencing and annotation.</title>
        <authorList>
            <consortium name="The Broad Institute Genomics Platform"/>
            <consortium name="The Broad Institute Genome Sequencing Center for Infectious Disease"/>
            <person name="Wu L."/>
            <person name="Ma J."/>
        </authorList>
    </citation>
    <scope>NUCLEOTIDE SEQUENCE [LARGE SCALE GENOMIC DNA]</scope>
    <source>
        <strain evidence="4">CGMCC 1.15180</strain>
    </source>
</reference>
<dbReference type="Proteomes" id="UP001597361">
    <property type="component" value="Unassembled WGS sequence"/>
</dbReference>
<evidence type="ECO:0000313" key="4">
    <source>
        <dbReference type="Proteomes" id="UP001597361"/>
    </source>
</evidence>
<feature type="domain" description="Erythromycin biosynthesis protein CIII-like C-terminal" evidence="2">
    <location>
        <begin position="274"/>
        <end position="405"/>
    </location>
</feature>
<evidence type="ECO:0000259" key="1">
    <source>
        <dbReference type="Pfam" id="PF03033"/>
    </source>
</evidence>
<feature type="domain" description="Glycosyltransferase family 28 N-terminal" evidence="1">
    <location>
        <begin position="3"/>
        <end position="102"/>
    </location>
</feature>
<proteinExistence type="predicted"/>
<dbReference type="RefSeq" id="WP_376887055.1">
    <property type="nucleotide sequence ID" value="NZ_JBHUHR010000039.1"/>
</dbReference>
<evidence type="ECO:0000313" key="3">
    <source>
        <dbReference type="EMBL" id="MFD2036029.1"/>
    </source>
</evidence>
<protein>
    <submittedName>
        <fullName evidence="3">Glycosyltransferase</fullName>
    </submittedName>
</protein>